<dbReference type="AlphaFoldDB" id="A0A6C0HG23"/>
<sequence>MEFSYKKNDNKKLFTSLVDLQVSQCQNYIPLYEKFFTINDTNCNSIQLNNVNSLQSIRSKVTDNIFNGTVLNQTTGLKEKKDIFFKFSPLLDPIKYLIGKYDVSNVNLLNLPIYSVAADRNADSKTLDKNNAAYVDGFFTYLTSQLLHNHGFKHGIDFYGSFLAMKNDFSIDVCDDIDYMSESEFFNNNKNILYTIDESQATQFNNNNNTRNCKPKLNLNLTTLNDHSDTILLQLSDINDLSHLDTVFNSNTNYSTNQLSDADIVYDNVKEGNKNKKDTEEDNDKESRSSCSSRFSDTEEEGESDGEADGKSDNNDNNDDNDNDNNNNDDNNDDNKEEDSYSETSSSSSSFCEDQLFVKIKTFPVQVISLECCEDTLDSLVENDEVPLSDDMWDSIVLQLLMTLITYQQCFHLTHNDLHSNNIMYMKTNEPFLYYKVDEKYYKVPTYGRIFKIIDFGRAIYKFRGNLMCSDSYHKAGDAAGLYNIEPYFNSKKPRLEPNYSFDLCRLGCSLFDAIVDDISDIDELESPILKIITDWCKDDKGKNIMYKMNGEERYPDFKLYKMIARLVHQHTPLNVLRNKHFNKYTVNKKTMKNAKDKNIEVMNIDELPCYI</sequence>
<dbReference type="SUPFAM" id="SSF56112">
    <property type="entry name" value="Protein kinase-like (PK-like)"/>
    <property type="match status" value="1"/>
</dbReference>
<reference evidence="2" key="1">
    <citation type="journal article" date="2020" name="Nature">
        <title>Giant virus diversity and host interactions through global metagenomics.</title>
        <authorList>
            <person name="Schulz F."/>
            <person name="Roux S."/>
            <person name="Paez-Espino D."/>
            <person name="Jungbluth S."/>
            <person name="Walsh D.A."/>
            <person name="Denef V.J."/>
            <person name="McMahon K.D."/>
            <person name="Konstantinidis K.T."/>
            <person name="Eloe-Fadrosh E.A."/>
            <person name="Kyrpides N.C."/>
            <person name="Woyke T."/>
        </authorList>
    </citation>
    <scope>NUCLEOTIDE SEQUENCE</scope>
    <source>
        <strain evidence="2">GVMAG-M-3300023184-101</strain>
    </source>
</reference>
<evidence type="ECO:0000313" key="2">
    <source>
        <dbReference type="EMBL" id="QHT79561.1"/>
    </source>
</evidence>
<evidence type="ECO:0000256" key="1">
    <source>
        <dbReference type="SAM" id="MobiDB-lite"/>
    </source>
</evidence>
<feature type="region of interest" description="Disordered" evidence="1">
    <location>
        <begin position="272"/>
        <end position="348"/>
    </location>
</feature>
<dbReference type="InterPro" id="IPR011009">
    <property type="entry name" value="Kinase-like_dom_sf"/>
</dbReference>
<feature type="compositionally biased region" description="Acidic residues" evidence="1">
    <location>
        <begin position="298"/>
        <end position="307"/>
    </location>
</feature>
<protein>
    <recommendedName>
        <fullName evidence="3">Protein kinase domain-containing protein</fullName>
    </recommendedName>
</protein>
<dbReference type="Gene3D" id="1.10.510.10">
    <property type="entry name" value="Transferase(Phosphotransferase) domain 1"/>
    <property type="match status" value="1"/>
</dbReference>
<organism evidence="2">
    <name type="scientific">viral metagenome</name>
    <dbReference type="NCBI Taxonomy" id="1070528"/>
    <lineage>
        <taxon>unclassified sequences</taxon>
        <taxon>metagenomes</taxon>
        <taxon>organismal metagenomes</taxon>
    </lineage>
</organism>
<dbReference type="EMBL" id="MN739950">
    <property type="protein sequence ID" value="QHT79561.1"/>
    <property type="molecule type" value="Genomic_DNA"/>
</dbReference>
<proteinExistence type="predicted"/>
<evidence type="ECO:0008006" key="3">
    <source>
        <dbReference type="Google" id="ProtNLM"/>
    </source>
</evidence>
<feature type="compositionally biased region" description="Acidic residues" evidence="1">
    <location>
        <begin position="330"/>
        <end position="341"/>
    </location>
</feature>
<accession>A0A6C0HG23</accession>
<name>A0A6C0HG23_9ZZZZ</name>